<sequence length="162" mass="18567">MCPDDTHAKKPHITAGNDIHYPGQTNHDACFIPECVRQYAGEPLYIIVAYWCMSQQDWVQRNQISEAFHITARRASYLVAYLRNKTNRVDCECRRSVLVNKVARYEIRVTDIKDGPPVKKGNRSSSPPVSRRRVGNAGTDRANKLWNQLCLRRKAGLLLKKT</sequence>
<comment type="caution">
    <text evidence="3">The sequence shown here is derived from an EMBL/GenBank/DDBJ whole genome shotgun (WGS) entry which is preliminary data.</text>
</comment>
<evidence type="ECO:0000313" key="3">
    <source>
        <dbReference type="EMBL" id="HAF2207053.1"/>
    </source>
</evidence>
<dbReference type="EMBL" id="DAAUOA010000052">
    <property type="protein sequence ID" value="HAF2207053.1"/>
    <property type="molecule type" value="Genomic_DNA"/>
</dbReference>
<dbReference type="RefSeq" id="WP_080169112.1">
    <property type="nucleotide sequence ID" value="NZ_MXUX01000039.1"/>
</dbReference>
<dbReference type="EMBL" id="DAAUMU010000098">
    <property type="protein sequence ID" value="HAF1421002.1"/>
    <property type="molecule type" value="Genomic_DNA"/>
</dbReference>
<reference evidence="3" key="1">
    <citation type="journal article" date="2018" name="Genome Biol.">
        <title>SKESA: strategic k-mer extension for scrupulous assemblies.</title>
        <authorList>
            <person name="Souvorov A."/>
            <person name="Agarwala R."/>
            <person name="Lipman D.J."/>
        </authorList>
    </citation>
    <scope>NUCLEOTIDE SEQUENCE</scope>
    <source>
        <strain evidence="4">MA.05/00002289</strain>
        <strain evidence="3">MA.CK_01/00000941</strain>
        <strain evidence="2">MA.CK_95/00012903</strain>
    </source>
</reference>
<dbReference type="InterPro" id="IPR036388">
    <property type="entry name" value="WH-like_DNA-bd_sf"/>
</dbReference>
<dbReference type="Pfam" id="PF07180">
    <property type="entry name" value="CaiF_GrlA"/>
    <property type="match status" value="1"/>
</dbReference>
<feature type="region of interest" description="Disordered" evidence="1">
    <location>
        <begin position="113"/>
        <end position="137"/>
    </location>
</feature>
<organism evidence="3">
    <name type="scientific">Salmonella enterica</name>
    <name type="common">Salmonella choleraesuis</name>
    <dbReference type="NCBI Taxonomy" id="28901"/>
    <lineage>
        <taxon>Bacteria</taxon>
        <taxon>Pseudomonadati</taxon>
        <taxon>Pseudomonadota</taxon>
        <taxon>Gammaproteobacteria</taxon>
        <taxon>Enterobacterales</taxon>
        <taxon>Enterobacteriaceae</taxon>
        <taxon>Salmonella</taxon>
    </lineage>
</organism>
<dbReference type="InterPro" id="IPR020357">
    <property type="entry name" value="Tscrpt_reg_CaiF/GrlA"/>
</dbReference>
<dbReference type="Gene3D" id="1.10.10.10">
    <property type="entry name" value="Winged helix-like DNA-binding domain superfamily/Winged helix DNA-binding domain"/>
    <property type="match status" value="1"/>
</dbReference>
<evidence type="ECO:0000313" key="2">
    <source>
        <dbReference type="EMBL" id="HAF1421002.1"/>
    </source>
</evidence>
<dbReference type="AlphaFoldDB" id="A0A743Z3Q0"/>
<gene>
    <name evidence="3" type="ORF">G8N85_005153</name>
    <name evidence="2" type="ORF">G9B68_005562</name>
    <name evidence="4" type="ORF">G9E70_005266</name>
</gene>
<protein>
    <submittedName>
        <fullName evidence="3">CaiF/GrlA family transcriptional regulator</fullName>
    </submittedName>
</protein>
<evidence type="ECO:0000256" key="1">
    <source>
        <dbReference type="SAM" id="MobiDB-lite"/>
    </source>
</evidence>
<dbReference type="GO" id="GO:0006351">
    <property type="term" value="P:DNA-templated transcription"/>
    <property type="evidence" value="ECO:0007669"/>
    <property type="project" value="InterPro"/>
</dbReference>
<reference evidence="3" key="2">
    <citation type="submission" date="2020-02" db="EMBL/GenBank/DDBJ databases">
        <authorList>
            <consortium name="NCBI Pathogen Detection Project"/>
        </authorList>
    </citation>
    <scope>NUCLEOTIDE SEQUENCE</scope>
    <source>
        <strain evidence="4">MA.05/00002289</strain>
        <strain evidence="3">MA.CK_01/00000941</strain>
        <strain evidence="2">MA.CK_95/00012903</strain>
    </source>
</reference>
<name>A0A743Z3Q0_SALER</name>
<evidence type="ECO:0000313" key="4">
    <source>
        <dbReference type="EMBL" id="HAF2572246.1"/>
    </source>
</evidence>
<proteinExistence type="predicted"/>
<accession>A0A743Z3Q0</accession>
<dbReference type="EMBL" id="DAAUPK010000047">
    <property type="protein sequence ID" value="HAF2572246.1"/>
    <property type="molecule type" value="Genomic_DNA"/>
</dbReference>